<keyword evidence="3" id="KW-1185">Reference proteome</keyword>
<comment type="caution">
    <text evidence="2">The sequence shown here is derived from an EMBL/GenBank/DDBJ whole genome shotgun (WGS) entry which is preliminary data.</text>
</comment>
<reference evidence="2 3" key="1">
    <citation type="submission" date="2019-06" db="EMBL/GenBank/DDBJ databases">
        <title>Genomic Encyclopedia of Type Strains, Phase IV (KMG-V): Genome sequencing to study the core and pangenomes of soil and plant-associated prokaryotes.</title>
        <authorList>
            <person name="Whitman W."/>
        </authorList>
    </citation>
    <scope>NUCLEOTIDE SEQUENCE [LARGE SCALE GENOMIC DNA]</scope>
    <source>
        <strain evidence="2 3">BR 10556</strain>
    </source>
</reference>
<dbReference type="AlphaFoldDB" id="A0A560JY74"/>
<proteinExistence type="predicted"/>
<name>A0A560JY74_9BRAD</name>
<protein>
    <submittedName>
        <fullName evidence="2">Uncharacterized protein</fullName>
    </submittedName>
</protein>
<dbReference type="EMBL" id="VITW01000004">
    <property type="protein sequence ID" value="TWB76028.1"/>
    <property type="molecule type" value="Genomic_DNA"/>
</dbReference>
<feature type="compositionally biased region" description="Basic residues" evidence="1">
    <location>
        <begin position="136"/>
        <end position="147"/>
    </location>
</feature>
<evidence type="ECO:0000256" key="1">
    <source>
        <dbReference type="SAM" id="MobiDB-lite"/>
    </source>
</evidence>
<feature type="compositionally biased region" description="Low complexity" evidence="1">
    <location>
        <begin position="157"/>
        <end position="170"/>
    </location>
</feature>
<dbReference type="STRING" id="1399419.A5906_25825"/>
<gene>
    <name evidence="2" type="ORF">FBZ95_104208</name>
</gene>
<sequence>MAARAKKQPIVRKRATLALGDPRWVLLRKGHDTISKHISGAQLSPLASADVIEALKEADKKKNLRSMRRSLIDPSVREPLDASFWADLRIDVDLEKNALRILPTVPIRRFRDFRNINAWHYYVWEPDIDRMLGKPSLKRKSPRKRRDRRFDAENLGSPASQSSATAEAQANVAARSEQSTPLQMVEKRKRGSRPPLLSLEEIAESKEYAHRQLDADPAWLVAIGGKQNACVDIIANKIPRLGSRAEKCWRTISRRILEPVLAERKTIG</sequence>
<accession>A0A560JY74</accession>
<organism evidence="2 3">
    <name type="scientific">Bradyrhizobium sacchari</name>
    <dbReference type="NCBI Taxonomy" id="1399419"/>
    <lineage>
        <taxon>Bacteria</taxon>
        <taxon>Pseudomonadati</taxon>
        <taxon>Pseudomonadota</taxon>
        <taxon>Alphaproteobacteria</taxon>
        <taxon>Hyphomicrobiales</taxon>
        <taxon>Nitrobacteraceae</taxon>
        <taxon>Bradyrhizobium</taxon>
    </lineage>
</organism>
<evidence type="ECO:0000313" key="2">
    <source>
        <dbReference type="EMBL" id="TWB76028.1"/>
    </source>
</evidence>
<dbReference type="Proteomes" id="UP000315914">
    <property type="component" value="Unassembled WGS sequence"/>
</dbReference>
<evidence type="ECO:0000313" key="3">
    <source>
        <dbReference type="Proteomes" id="UP000315914"/>
    </source>
</evidence>
<feature type="region of interest" description="Disordered" evidence="1">
    <location>
        <begin position="134"/>
        <end position="192"/>
    </location>
</feature>
<dbReference type="RefSeq" id="WP_080134597.1">
    <property type="nucleotide sequence ID" value="NZ_LWIG01000007.1"/>
</dbReference>